<keyword evidence="1" id="KW-0472">Membrane</keyword>
<proteinExistence type="predicted"/>
<keyword evidence="1" id="KW-1133">Transmembrane helix</keyword>
<keyword evidence="1" id="KW-0812">Transmembrane</keyword>
<reference evidence="3" key="1">
    <citation type="submission" date="2022-11" db="UniProtKB">
        <authorList>
            <consortium name="WormBaseParasite"/>
        </authorList>
    </citation>
    <scope>IDENTIFICATION</scope>
</reference>
<name>A0A915LEI0_MELJA</name>
<feature type="transmembrane region" description="Helical" evidence="1">
    <location>
        <begin position="43"/>
        <end position="61"/>
    </location>
</feature>
<dbReference type="Proteomes" id="UP000887561">
    <property type="component" value="Unplaced"/>
</dbReference>
<organism evidence="2 3">
    <name type="scientific">Meloidogyne javanica</name>
    <name type="common">Root-knot nematode worm</name>
    <dbReference type="NCBI Taxonomy" id="6303"/>
    <lineage>
        <taxon>Eukaryota</taxon>
        <taxon>Metazoa</taxon>
        <taxon>Ecdysozoa</taxon>
        <taxon>Nematoda</taxon>
        <taxon>Chromadorea</taxon>
        <taxon>Rhabditida</taxon>
        <taxon>Tylenchina</taxon>
        <taxon>Tylenchomorpha</taxon>
        <taxon>Tylenchoidea</taxon>
        <taxon>Meloidogynidae</taxon>
        <taxon>Meloidogyninae</taxon>
        <taxon>Meloidogyne</taxon>
        <taxon>Meloidogyne incognita group</taxon>
    </lineage>
</organism>
<sequence>MFQSKHQNKNLPIELLSDIFKATDYAMMENLSVKSIKECQKLWGNRIIVLLTSSSIVYFFAGKCLKEKWVKIVELGKVIKEMERSTKEIMEFVEDKMSKLREKVARLDENAK</sequence>
<evidence type="ECO:0000256" key="1">
    <source>
        <dbReference type="SAM" id="Phobius"/>
    </source>
</evidence>
<dbReference type="WBParaSite" id="scaffold10825_cov154.g15099">
    <property type="protein sequence ID" value="scaffold10825_cov154.g15099"/>
    <property type="gene ID" value="scaffold10825_cov154.g15099"/>
</dbReference>
<evidence type="ECO:0000313" key="3">
    <source>
        <dbReference type="WBParaSite" id="scaffold10825_cov154.g15099"/>
    </source>
</evidence>
<protein>
    <submittedName>
        <fullName evidence="3">Uncharacterized protein</fullName>
    </submittedName>
</protein>
<keyword evidence="2" id="KW-1185">Reference proteome</keyword>
<accession>A0A915LEI0</accession>
<evidence type="ECO:0000313" key="2">
    <source>
        <dbReference type="Proteomes" id="UP000887561"/>
    </source>
</evidence>
<dbReference type="AlphaFoldDB" id="A0A915LEI0"/>